<dbReference type="VEuPathDB" id="GiardiaDB:SS50377_20719"/>
<dbReference type="AlphaFoldDB" id="V6LZ52"/>
<name>V6LZ52_9EUKA</name>
<sequence>MVGLSCGTQHPAYMSAQGGQSSTKGFQHCYQLILYAAVEEANVAFLAARLSKGVQIGIRIHMCEELHGYPEQGTTAGQLPHQNHILLRCAFGNYIYISILNVECPREESITFQTHSRWSAKCTGPRCAGIQYLQQIAYAIRLVIPGPRNLLRQNSRDTMRGETTRRLRYFASRVHVWIHGRCSEGNIALPPKQARLGSLGVDSEGLRSNTLAAPLKQCHVAGRRPRLQPHTVWCLRCPSWFRSSTRELPVRMSSRRPWRTGASFAAEHVAAEWQEYQAVRLF</sequence>
<evidence type="ECO:0000313" key="3">
    <source>
        <dbReference type="Proteomes" id="UP000018208"/>
    </source>
</evidence>
<dbReference type="EMBL" id="KI545949">
    <property type="protein sequence ID" value="EST49558.1"/>
    <property type="molecule type" value="Genomic_DNA"/>
</dbReference>
<accession>V6LZ52</accession>
<organism evidence="1">
    <name type="scientific">Spironucleus salmonicida</name>
    <dbReference type="NCBI Taxonomy" id="348837"/>
    <lineage>
        <taxon>Eukaryota</taxon>
        <taxon>Metamonada</taxon>
        <taxon>Diplomonadida</taxon>
        <taxon>Hexamitidae</taxon>
        <taxon>Hexamitinae</taxon>
        <taxon>Spironucleus</taxon>
    </lineage>
</organism>
<reference evidence="1 2" key="1">
    <citation type="journal article" date="2014" name="PLoS Genet.">
        <title>The Genome of Spironucleus salmonicida Highlights a Fish Pathogen Adapted to Fluctuating Environments.</title>
        <authorList>
            <person name="Xu F."/>
            <person name="Jerlstrom-Hultqvist J."/>
            <person name="Einarsson E."/>
            <person name="Astvaldsson A."/>
            <person name="Svard S.G."/>
            <person name="Andersson J.O."/>
        </authorList>
    </citation>
    <scope>NUCLEOTIDE SEQUENCE</scope>
    <source>
        <strain evidence="2">ATCC 50377</strain>
    </source>
</reference>
<proteinExistence type="predicted"/>
<evidence type="ECO:0000313" key="1">
    <source>
        <dbReference type="EMBL" id="EST49558.1"/>
    </source>
</evidence>
<evidence type="ECO:0000313" key="2">
    <source>
        <dbReference type="EMBL" id="KAH0577367.1"/>
    </source>
</evidence>
<gene>
    <name evidence="1" type="ORF">SS50377_10174</name>
    <name evidence="2" type="ORF">SS50377_20719</name>
</gene>
<protein>
    <submittedName>
        <fullName evidence="1">Uncharacterized protein</fullName>
    </submittedName>
</protein>
<dbReference type="EMBL" id="AUWU02000001">
    <property type="protein sequence ID" value="KAH0577367.1"/>
    <property type="molecule type" value="Genomic_DNA"/>
</dbReference>
<reference evidence="2" key="2">
    <citation type="submission" date="2020-12" db="EMBL/GenBank/DDBJ databases">
        <title>New Spironucleus salmonicida genome in near-complete chromosomes.</title>
        <authorList>
            <person name="Xu F."/>
            <person name="Kurt Z."/>
            <person name="Jimenez-Gonzalez A."/>
            <person name="Astvaldsson A."/>
            <person name="Andersson J.O."/>
            <person name="Svard S.G."/>
        </authorList>
    </citation>
    <scope>NUCLEOTIDE SEQUENCE</scope>
    <source>
        <strain evidence="2">ATCC 50377</strain>
    </source>
</reference>
<keyword evidence="3" id="KW-1185">Reference proteome</keyword>
<dbReference type="Proteomes" id="UP000018208">
    <property type="component" value="Unassembled WGS sequence"/>
</dbReference>